<reference evidence="1 2" key="1">
    <citation type="submission" date="2021-02" db="EMBL/GenBank/DDBJ databases">
        <authorList>
            <person name="Cea Torrescassana E."/>
        </authorList>
    </citation>
    <scope>NUCLEOTIDE SEQUENCE [LARGE SCALE GENOMIC DNA]</scope>
    <source>
        <strain evidence="1 2">CT364</strain>
    </source>
</reference>
<dbReference type="RefSeq" id="WP_203418623.1">
    <property type="nucleotide sequence ID" value="NZ_CP069352.1"/>
</dbReference>
<proteinExistence type="predicted"/>
<protein>
    <submittedName>
        <fullName evidence="1">Uncharacterized protein</fullName>
    </submittedName>
</protein>
<reference evidence="1 2" key="2">
    <citation type="submission" date="2021-03" db="EMBL/GenBank/DDBJ databases">
        <title>P. granadensis CT364 genome publication.</title>
        <authorList>
            <person name="Stach J."/>
            <person name="Montero-Calasanz Md.C."/>
        </authorList>
    </citation>
    <scope>NUCLEOTIDE SEQUENCE [LARGE SCALE GENOMIC DNA]</scope>
    <source>
        <strain evidence="1 2">CT364</strain>
    </source>
</reference>
<gene>
    <name evidence="1" type="ORF">JN757_18100</name>
</gene>
<sequence length="79" mass="8565">MADDIPSLMNALIKSDAPLKRGRRDFAAAMQKMGFTSVFDIVRLPKSASDPNAQLAMLQSLPDIIVHISYTARCEGGSL</sequence>
<dbReference type="Proteomes" id="UP000663686">
    <property type="component" value="Chromosome"/>
</dbReference>
<organism evidence="1 2">
    <name type="scientific">Pseudomonas granadensis</name>
    <dbReference type="NCBI Taxonomy" id="1421430"/>
    <lineage>
        <taxon>Bacteria</taxon>
        <taxon>Pseudomonadati</taxon>
        <taxon>Pseudomonadota</taxon>
        <taxon>Gammaproteobacteria</taxon>
        <taxon>Pseudomonadales</taxon>
        <taxon>Pseudomonadaceae</taxon>
        <taxon>Pseudomonas</taxon>
    </lineage>
</organism>
<evidence type="ECO:0000313" key="1">
    <source>
        <dbReference type="EMBL" id="QRK82459.1"/>
    </source>
</evidence>
<evidence type="ECO:0000313" key="2">
    <source>
        <dbReference type="Proteomes" id="UP000663686"/>
    </source>
</evidence>
<keyword evidence="2" id="KW-1185">Reference proteome</keyword>
<dbReference type="EMBL" id="CP069352">
    <property type="protein sequence ID" value="QRK82459.1"/>
    <property type="molecule type" value="Genomic_DNA"/>
</dbReference>
<name>A0ABX7GAX1_9PSED</name>
<accession>A0ABX7GAX1</accession>